<dbReference type="Proteomes" id="UP000585474">
    <property type="component" value="Unassembled WGS sequence"/>
</dbReference>
<accession>A0A7J0EX44</accession>
<evidence type="ECO:0000313" key="2">
    <source>
        <dbReference type="Proteomes" id="UP000585474"/>
    </source>
</evidence>
<comment type="caution">
    <text evidence="1">The sequence shown here is derived from an EMBL/GenBank/DDBJ whole genome shotgun (WGS) entry which is preliminary data.</text>
</comment>
<dbReference type="EMBL" id="BJWL01000007">
    <property type="protein sequence ID" value="GFY91051.1"/>
    <property type="molecule type" value="Genomic_DNA"/>
</dbReference>
<gene>
    <name evidence="1" type="ORF">Acr_07g0012470</name>
</gene>
<sequence>MRPSSITVRSVEAPTRVGETYRRLVFKDPTSNEEEDRTQPNQDLPLRGLLKLRLESARPIGGPVSVGVTYQSRRSASAGGTYQRSDKCRMWQLSFARESHTILSLDEIVGLKFYGQKISIPPHPIFDSKQWLCASLDLEHICLCRWSNPQTVSAYFHKANL</sequence>
<dbReference type="AlphaFoldDB" id="A0A7J0EX44"/>
<organism evidence="1 2">
    <name type="scientific">Actinidia rufa</name>
    <dbReference type="NCBI Taxonomy" id="165716"/>
    <lineage>
        <taxon>Eukaryota</taxon>
        <taxon>Viridiplantae</taxon>
        <taxon>Streptophyta</taxon>
        <taxon>Embryophyta</taxon>
        <taxon>Tracheophyta</taxon>
        <taxon>Spermatophyta</taxon>
        <taxon>Magnoliopsida</taxon>
        <taxon>eudicotyledons</taxon>
        <taxon>Gunneridae</taxon>
        <taxon>Pentapetalae</taxon>
        <taxon>asterids</taxon>
        <taxon>Ericales</taxon>
        <taxon>Actinidiaceae</taxon>
        <taxon>Actinidia</taxon>
    </lineage>
</organism>
<name>A0A7J0EX44_9ERIC</name>
<evidence type="ECO:0000313" key="1">
    <source>
        <dbReference type="EMBL" id="GFY91051.1"/>
    </source>
</evidence>
<protein>
    <submittedName>
        <fullName evidence="1">Uncharacterized protein</fullName>
    </submittedName>
</protein>
<proteinExistence type="predicted"/>
<keyword evidence="2" id="KW-1185">Reference proteome</keyword>
<reference evidence="1 2" key="1">
    <citation type="submission" date="2019-07" db="EMBL/GenBank/DDBJ databases">
        <title>De Novo Assembly of kiwifruit Actinidia rufa.</title>
        <authorList>
            <person name="Sugita-Konishi S."/>
            <person name="Sato K."/>
            <person name="Mori E."/>
            <person name="Abe Y."/>
            <person name="Kisaki G."/>
            <person name="Hamano K."/>
            <person name="Suezawa K."/>
            <person name="Otani M."/>
            <person name="Fukuda T."/>
            <person name="Manabe T."/>
            <person name="Gomi K."/>
            <person name="Tabuchi M."/>
            <person name="Akimitsu K."/>
            <person name="Kataoka I."/>
        </authorList>
    </citation>
    <scope>NUCLEOTIDE SEQUENCE [LARGE SCALE GENOMIC DNA]</scope>
    <source>
        <strain evidence="2">cv. Fuchu</strain>
    </source>
</reference>